<evidence type="ECO:0000313" key="4">
    <source>
        <dbReference type="Proteomes" id="UP000005408"/>
    </source>
</evidence>
<organism evidence="3 4">
    <name type="scientific">Magallana gigas</name>
    <name type="common">Pacific oyster</name>
    <name type="synonym">Crassostrea gigas</name>
    <dbReference type="NCBI Taxonomy" id="29159"/>
    <lineage>
        <taxon>Eukaryota</taxon>
        <taxon>Metazoa</taxon>
        <taxon>Spiralia</taxon>
        <taxon>Lophotrochozoa</taxon>
        <taxon>Mollusca</taxon>
        <taxon>Bivalvia</taxon>
        <taxon>Autobranchia</taxon>
        <taxon>Pteriomorphia</taxon>
        <taxon>Ostreida</taxon>
        <taxon>Ostreoidea</taxon>
        <taxon>Ostreidae</taxon>
        <taxon>Magallana</taxon>
    </lineage>
</organism>
<feature type="region of interest" description="Disordered" evidence="1">
    <location>
        <begin position="72"/>
        <end position="91"/>
    </location>
</feature>
<dbReference type="AlphaFoldDB" id="A0A8W8LWN5"/>
<feature type="compositionally biased region" description="Polar residues" evidence="1">
    <location>
        <begin position="76"/>
        <end position="91"/>
    </location>
</feature>
<accession>A0A8W8LWN5</accession>
<name>A0A8W8LWN5_MAGGI</name>
<feature type="transmembrane region" description="Helical" evidence="2">
    <location>
        <begin position="506"/>
        <end position="531"/>
    </location>
</feature>
<dbReference type="Proteomes" id="UP000005408">
    <property type="component" value="Unassembled WGS sequence"/>
</dbReference>
<dbReference type="PANTHER" id="PTHR35558">
    <property type="entry name" value="SGNH_HYDRO DOMAIN-CONTAINING PROTEIN"/>
    <property type="match status" value="1"/>
</dbReference>
<proteinExistence type="predicted"/>
<keyword evidence="2" id="KW-0812">Transmembrane</keyword>
<dbReference type="PANTHER" id="PTHR35558:SF1">
    <property type="entry name" value="ENDONUCLEASE_EXONUCLEASE_PHOSPHATASE DOMAIN-CONTAINING PROTEIN"/>
    <property type="match status" value="1"/>
</dbReference>
<keyword evidence="4" id="KW-1185">Reference proteome</keyword>
<feature type="region of interest" description="Disordered" evidence="1">
    <location>
        <begin position="1"/>
        <end position="30"/>
    </location>
</feature>
<protein>
    <recommendedName>
        <fullName evidence="5">C3H1-type domain-containing protein</fullName>
    </recommendedName>
</protein>
<keyword evidence="2" id="KW-1133">Transmembrane helix</keyword>
<evidence type="ECO:0008006" key="5">
    <source>
        <dbReference type="Google" id="ProtNLM"/>
    </source>
</evidence>
<keyword evidence="2" id="KW-0472">Membrane</keyword>
<dbReference type="EnsemblMetazoa" id="G30462.1">
    <property type="protein sequence ID" value="G30462.1:cds"/>
    <property type="gene ID" value="G30462"/>
</dbReference>
<evidence type="ECO:0000256" key="2">
    <source>
        <dbReference type="SAM" id="Phobius"/>
    </source>
</evidence>
<evidence type="ECO:0000256" key="1">
    <source>
        <dbReference type="SAM" id="MobiDB-lite"/>
    </source>
</evidence>
<reference evidence="3" key="1">
    <citation type="submission" date="2022-08" db="UniProtKB">
        <authorList>
            <consortium name="EnsemblMetazoa"/>
        </authorList>
    </citation>
    <scope>IDENTIFICATION</scope>
    <source>
        <strain evidence="3">05x7-T-G4-1.051#20</strain>
    </source>
</reference>
<sequence length="702" mass="78512">MPPKRGQKSLGPPANKRRRLANPTRESTDIQTVTAVQPQPSAIDYDKLALAIIKHSTPVNEVENSVQQEVPLTGRPMNTANGESTATANTGNQTSAILGPSSVQPEDQTANVSAAGLNALLDSVFTGEPARPIELSNPAAIISDGIPLSSSVSIKIKSKVWNNEFIDFRTLLSTREEPLSVSISSGVINLHQGPKFKTPISITQWTDAFFIFAAVYIEKYPTEAPHLLKYGHTIREIHQLHGDNAFRSYDEQFRKLKESLNVPWQNTIQELRLKAATNTRTFSPKFTQNSSQPFRSRFCFQYNRGERCTRNPCSFRHACMQCRGNHPKSKCFESSKQLNFSTQTKPPNTNQVLVLSDVLPTSTKIVSSGPTCTHPWKKDFGFKRNESVKASLKNLPNILNEFLDIENQEDNLKTGLEDPINICISSVDCRLYTVLDKNNTNSLTFCVVTKKVTKCSAITCTCPDTPQTDVTFTENNSFDNPVKYTTAMDKLLKEDNIKLKEGNTTWLYFLIFAIGVGVGTVVGSLTTFIWFKRKYLLPKTSSEVNGTYNKETITTVIHDVTEYSEIPEDSKTIYYEDDYMVPLQNTNIETIQENTMEYPCVVGATYHSPKEECKIMTHTAQADYINSKSVHFELSAASENEKLLVPECTNYHCENQDKKADGLEAKHINQEGKAASECEKGDDQPTENVYFELSKTDDCLSS</sequence>
<evidence type="ECO:0000313" key="3">
    <source>
        <dbReference type="EnsemblMetazoa" id="G30462.1:cds"/>
    </source>
</evidence>